<protein>
    <submittedName>
        <fullName evidence="2">Uncharacterized protein</fullName>
    </submittedName>
</protein>
<proteinExistence type="predicted"/>
<feature type="compositionally biased region" description="Basic and acidic residues" evidence="1">
    <location>
        <begin position="115"/>
        <end position="189"/>
    </location>
</feature>
<gene>
    <name evidence="2" type="ORF">M431DRAFT_312947</name>
</gene>
<feature type="region of interest" description="Disordered" evidence="1">
    <location>
        <begin position="83"/>
        <end position="227"/>
    </location>
</feature>
<organism evidence="2 3">
    <name type="scientific">Trichoderma harzianum CBS 226.95</name>
    <dbReference type="NCBI Taxonomy" id="983964"/>
    <lineage>
        <taxon>Eukaryota</taxon>
        <taxon>Fungi</taxon>
        <taxon>Dikarya</taxon>
        <taxon>Ascomycota</taxon>
        <taxon>Pezizomycotina</taxon>
        <taxon>Sordariomycetes</taxon>
        <taxon>Hypocreomycetidae</taxon>
        <taxon>Hypocreales</taxon>
        <taxon>Hypocreaceae</taxon>
        <taxon>Trichoderma</taxon>
    </lineage>
</organism>
<dbReference type="RefSeq" id="XP_024779395.1">
    <property type="nucleotide sequence ID" value="XM_024914238.1"/>
</dbReference>
<evidence type="ECO:0000256" key="1">
    <source>
        <dbReference type="SAM" id="MobiDB-lite"/>
    </source>
</evidence>
<evidence type="ECO:0000313" key="3">
    <source>
        <dbReference type="Proteomes" id="UP000241690"/>
    </source>
</evidence>
<feature type="compositionally biased region" description="Polar residues" evidence="1">
    <location>
        <begin position="83"/>
        <end position="92"/>
    </location>
</feature>
<accession>A0A2T4ARZ0</accession>
<dbReference type="GeneID" id="36622803"/>
<feature type="compositionally biased region" description="Acidic residues" evidence="1">
    <location>
        <begin position="197"/>
        <end position="207"/>
    </location>
</feature>
<evidence type="ECO:0000313" key="2">
    <source>
        <dbReference type="EMBL" id="PTB59718.1"/>
    </source>
</evidence>
<name>A0A2T4ARZ0_TRIHA</name>
<feature type="region of interest" description="Disordered" evidence="1">
    <location>
        <begin position="1"/>
        <end position="23"/>
    </location>
</feature>
<dbReference type="EMBL" id="KZ679676">
    <property type="protein sequence ID" value="PTB59718.1"/>
    <property type="molecule type" value="Genomic_DNA"/>
</dbReference>
<dbReference type="AlphaFoldDB" id="A0A2T4ARZ0"/>
<feature type="compositionally biased region" description="Basic and acidic residues" evidence="1">
    <location>
        <begin position="208"/>
        <end position="219"/>
    </location>
</feature>
<sequence length="227" mass="25026">MERTASLLSFSSRSSSDASTNRNDPLLPYAESLLEKKAARGQSVFGRGLYRRILIWTVISMIIVSFALFKTGDGIVADAGSRFTQPSTTPSTGKAAPAQPTIIGNEDGGPVLVIVDKEKEAKEKEAKEKEAKEKEAKEKGDAKPEEKKEGEKTESSQDKKPADEEKKPEEGDNKDGEKTAEQDKGKDGQQKQVPVDDKDELSAEEDAEAQKKWDEDLKKMPWLKFPP</sequence>
<dbReference type="Proteomes" id="UP000241690">
    <property type="component" value="Unassembled WGS sequence"/>
</dbReference>
<keyword evidence="3" id="KW-1185">Reference proteome</keyword>
<reference evidence="2 3" key="1">
    <citation type="submission" date="2016-07" db="EMBL/GenBank/DDBJ databases">
        <title>Multiple horizontal gene transfer events from other fungi enriched the ability of initially mycotrophic Trichoderma (Ascomycota) to feed on dead plant biomass.</title>
        <authorList>
            <consortium name="DOE Joint Genome Institute"/>
            <person name="Aerts A."/>
            <person name="Atanasova L."/>
            <person name="Chenthamara K."/>
            <person name="Zhang J."/>
            <person name="Grujic M."/>
            <person name="Henrissat B."/>
            <person name="Kuo A."/>
            <person name="Salamov A."/>
            <person name="Lipzen A."/>
            <person name="Labutti K."/>
            <person name="Barry K."/>
            <person name="Miao Y."/>
            <person name="Rahimi M.J."/>
            <person name="Shen Q."/>
            <person name="Grigoriev I.V."/>
            <person name="Kubicek C.P."/>
            <person name="Druzhinina I.S."/>
        </authorList>
    </citation>
    <scope>NUCLEOTIDE SEQUENCE [LARGE SCALE GENOMIC DNA]</scope>
    <source>
        <strain evidence="2 3">CBS 226.95</strain>
    </source>
</reference>